<sequence length="360" mass="39234">MASSVEETNEVVSLELPAPSGWKKKFMPKAGGTPKKNEIIFTAPTGEEIINRRQLEQYLKSHPGGPAISEFDWGTGETPRRSARISAKAMAAPPQESEPPKKRSRKSSASKKDKENETYHEGTEATKEVHMEEAEKPEPATAGAETKKDKKENEEDRVDEIQTSVKDAGCGETEKNVVKVSEDDEKDETQGSMKDADSVETEKAAMKVNQEPEDKKDDVIITDKDAAKGSEKELKAEIQDADSKVDDIPLDDTEKTAEAVGEPSEEVHVGKASDVSEVAHNDIGEQQQDTDKENVEQRPVEGEKDEIPENKEDAGETKDEAGEKKGEQSSEAYNSSVGKNSLVIEGEVTQNGSNPGEANP</sequence>
<accession>A0ACC0C7S3</accession>
<dbReference type="EMBL" id="CM044701">
    <property type="protein sequence ID" value="KAI5680849.1"/>
    <property type="molecule type" value="Genomic_DNA"/>
</dbReference>
<comment type="caution">
    <text evidence="1">The sequence shown here is derived from an EMBL/GenBank/DDBJ whole genome shotgun (WGS) entry which is preliminary data.</text>
</comment>
<evidence type="ECO:0000313" key="1">
    <source>
        <dbReference type="EMBL" id="KAI5680849.1"/>
    </source>
</evidence>
<proteinExistence type="predicted"/>
<name>A0ACC0C7S3_CATRO</name>
<keyword evidence="2" id="KW-1185">Reference proteome</keyword>
<gene>
    <name evidence="1" type="ORF">M9H77_02076</name>
</gene>
<dbReference type="Proteomes" id="UP001060085">
    <property type="component" value="Linkage Group LG01"/>
</dbReference>
<protein>
    <submittedName>
        <fullName evidence="1">Uncharacterized protein</fullName>
    </submittedName>
</protein>
<reference evidence="2" key="1">
    <citation type="journal article" date="2023" name="Nat. Plants">
        <title>Single-cell RNA sequencing provides a high-resolution roadmap for understanding the multicellular compartmentation of specialized metabolism.</title>
        <authorList>
            <person name="Sun S."/>
            <person name="Shen X."/>
            <person name="Li Y."/>
            <person name="Li Y."/>
            <person name="Wang S."/>
            <person name="Li R."/>
            <person name="Zhang H."/>
            <person name="Shen G."/>
            <person name="Guo B."/>
            <person name="Wei J."/>
            <person name="Xu J."/>
            <person name="St-Pierre B."/>
            <person name="Chen S."/>
            <person name="Sun C."/>
        </authorList>
    </citation>
    <scope>NUCLEOTIDE SEQUENCE [LARGE SCALE GENOMIC DNA]</scope>
</reference>
<organism evidence="1 2">
    <name type="scientific">Catharanthus roseus</name>
    <name type="common">Madagascar periwinkle</name>
    <name type="synonym">Vinca rosea</name>
    <dbReference type="NCBI Taxonomy" id="4058"/>
    <lineage>
        <taxon>Eukaryota</taxon>
        <taxon>Viridiplantae</taxon>
        <taxon>Streptophyta</taxon>
        <taxon>Embryophyta</taxon>
        <taxon>Tracheophyta</taxon>
        <taxon>Spermatophyta</taxon>
        <taxon>Magnoliopsida</taxon>
        <taxon>eudicotyledons</taxon>
        <taxon>Gunneridae</taxon>
        <taxon>Pentapetalae</taxon>
        <taxon>asterids</taxon>
        <taxon>lamiids</taxon>
        <taxon>Gentianales</taxon>
        <taxon>Apocynaceae</taxon>
        <taxon>Rauvolfioideae</taxon>
        <taxon>Vinceae</taxon>
        <taxon>Catharanthinae</taxon>
        <taxon>Catharanthus</taxon>
    </lineage>
</organism>
<evidence type="ECO:0000313" key="2">
    <source>
        <dbReference type="Proteomes" id="UP001060085"/>
    </source>
</evidence>